<dbReference type="Pfam" id="PF16033">
    <property type="entry name" value="DUF4789"/>
    <property type="match status" value="1"/>
</dbReference>
<keyword evidence="2" id="KW-0812">Transmembrane</keyword>
<evidence type="ECO:0000313" key="6">
    <source>
        <dbReference type="Proteomes" id="UP000789390"/>
    </source>
</evidence>
<gene>
    <name evidence="5" type="ORF">DGAL_LOCUS8635</name>
</gene>
<keyword evidence="3" id="KW-0732">Signal</keyword>
<dbReference type="Proteomes" id="UP000789390">
    <property type="component" value="Unassembled WGS sequence"/>
</dbReference>
<protein>
    <recommendedName>
        <fullName evidence="4">DUF4789 domain-containing protein</fullName>
    </recommendedName>
</protein>
<dbReference type="OrthoDB" id="10533557at2759"/>
<proteinExistence type="predicted"/>
<evidence type="ECO:0000256" key="3">
    <source>
        <dbReference type="SAM" id="SignalP"/>
    </source>
</evidence>
<dbReference type="InterPro" id="IPR031993">
    <property type="entry name" value="DUF4789"/>
</dbReference>
<evidence type="ECO:0000259" key="4">
    <source>
        <dbReference type="Pfam" id="PF16033"/>
    </source>
</evidence>
<reference evidence="5" key="1">
    <citation type="submission" date="2021-11" db="EMBL/GenBank/DDBJ databases">
        <authorList>
            <person name="Schell T."/>
        </authorList>
    </citation>
    <scope>NUCLEOTIDE SEQUENCE</scope>
    <source>
        <strain evidence="5">M5</strain>
    </source>
</reference>
<feature type="region of interest" description="Disordered" evidence="1">
    <location>
        <begin position="660"/>
        <end position="682"/>
    </location>
</feature>
<feature type="transmembrane region" description="Helical" evidence="2">
    <location>
        <begin position="528"/>
        <end position="547"/>
    </location>
</feature>
<organism evidence="5 6">
    <name type="scientific">Daphnia galeata</name>
    <dbReference type="NCBI Taxonomy" id="27404"/>
    <lineage>
        <taxon>Eukaryota</taxon>
        <taxon>Metazoa</taxon>
        <taxon>Ecdysozoa</taxon>
        <taxon>Arthropoda</taxon>
        <taxon>Crustacea</taxon>
        <taxon>Branchiopoda</taxon>
        <taxon>Diplostraca</taxon>
        <taxon>Cladocera</taxon>
        <taxon>Anomopoda</taxon>
        <taxon>Daphniidae</taxon>
        <taxon>Daphnia</taxon>
    </lineage>
</organism>
<evidence type="ECO:0000256" key="2">
    <source>
        <dbReference type="SAM" id="Phobius"/>
    </source>
</evidence>
<keyword evidence="6" id="KW-1185">Reference proteome</keyword>
<feature type="domain" description="DUF4789" evidence="4">
    <location>
        <begin position="842"/>
        <end position="933"/>
    </location>
</feature>
<evidence type="ECO:0000256" key="1">
    <source>
        <dbReference type="SAM" id="MobiDB-lite"/>
    </source>
</evidence>
<sequence>MRVIRLVSILLFSVANFISISEFLQDSNRKGLINARPHWLKMLSKRKSPPTIETFQGITTVEGSMTPIEENLNVPRFLNVGRQNTKCLCTDPSPDAGTVGRSCTTTCTTSETYCGRTCVRSTTYAAMFSLFSGLQKQWDSDVSLSVVITSTYFKVTGKDCKNLESECIASSALVEASQFTGAAVALSAGIAVGAIAIGLAATIPKQEYFNDNNEEENVKHDIIKRSPLFELKSSIEEQLEAVVHLVSSTNVVTTRTFLTIDKNDCDKLEVDCFGSSAIVNAAKSGAVSAIMTGALSAAIAAGAAAFALIPTPVKTREYHNETEEYHQITQRIFRNKIYSRKRRRLFKYRPMGFFESLISKLKSWLIVLLGSSTFNSKSKLNEEDEFKNYDGMPTVIESSIIPSIEDQQHFLNFKRQISSSFCSCADPNPSLTLESAYYGRICSTTCTTTKTLCHGHICMGTTTFTALFTLFLGYQTSADGTFNFISGTATKKFQQIDDKSCAILERDCIVSSALEKARKSGAIAARSAIALSAGIGIGSIALAYLAVTKKSKKEIKKLNQNETEEFYYKKRIERQVKSTYYYDIKENHETIDQPEIESSINLKANSFGFQRQDAGYTCVTDAGNCTTTCLSSKILCGGYCTLTSIIENCNQLSTIQSLYPSSSTSSPSANNESRDTVPSFSFNSTTLDENDCERLEANCIASSAIDSAGRSAEIATGISAVLSAAMVVIAAVVSLNNNNNNNQQSNDNQQTVNINQIPVNNLPIPVIGLDFPRDGCDDSSVRFADGKCHPVLSRGPCSETNRWVTIDPITLQGKCSPRLCTDDKRVFVGRTGLCHDVNDANQCQGGRRLYTTAYGDSICDCPIGQYPFPNSTKDDCVSLFTQGPCPDEQVVTISQGGRLFCGPSECRSANDLQQQLVPTEKGECYALGSQGFCSNNSQVLGYDIFKRQLRCVDKFALKTRSKIEEKRRQDNRGIFRFPESPVVMTIDFLLQPCRTGARQGVNHKCANPLVPDLSIGELTRPPVSPAFTCPRNGSFLQSGGQCVNDNRATSCGPSFQFNEATGQCRPRF</sequence>
<comment type="caution">
    <text evidence="5">The sequence shown here is derived from an EMBL/GenBank/DDBJ whole genome shotgun (WGS) entry which is preliminary data.</text>
</comment>
<feature type="chain" id="PRO_5035222942" description="DUF4789 domain-containing protein" evidence="3">
    <location>
        <begin position="18"/>
        <end position="1068"/>
    </location>
</feature>
<evidence type="ECO:0000313" key="5">
    <source>
        <dbReference type="EMBL" id="CAH0105579.1"/>
    </source>
</evidence>
<dbReference type="PANTHER" id="PTHR21177">
    <property type="entry name" value="IP06524P-RELATED"/>
    <property type="match status" value="1"/>
</dbReference>
<keyword evidence="2" id="KW-1133">Transmembrane helix</keyword>
<accession>A0A8J2RVE3</accession>
<dbReference type="PANTHER" id="PTHR21177:SF7">
    <property type="entry name" value="GH11627P"/>
    <property type="match status" value="1"/>
</dbReference>
<dbReference type="EMBL" id="CAKKLH010000190">
    <property type="protein sequence ID" value="CAH0105579.1"/>
    <property type="molecule type" value="Genomic_DNA"/>
</dbReference>
<feature type="transmembrane region" description="Helical" evidence="2">
    <location>
        <begin position="714"/>
        <end position="735"/>
    </location>
</feature>
<keyword evidence="2" id="KW-0472">Membrane</keyword>
<feature type="signal peptide" evidence="3">
    <location>
        <begin position="1"/>
        <end position="17"/>
    </location>
</feature>
<name>A0A8J2RVE3_9CRUS</name>
<dbReference type="AlphaFoldDB" id="A0A8J2RVE3"/>